<organism evidence="3 4">
    <name type="scientific">Candidatus Methanofishera endochildressiae</name>
    <dbReference type="NCBI Taxonomy" id="2738884"/>
    <lineage>
        <taxon>Bacteria</taxon>
        <taxon>Pseudomonadati</taxon>
        <taxon>Pseudomonadota</taxon>
        <taxon>Gammaproteobacteria</taxon>
        <taxon>Candidatus Methanofishera</taxon>
    </lineage>
</organism>
<reference evidence="3 4" key="1">
    <citation type="submission" date="2020-05" db="EMBL/GenBank/DDBJ databases">
        <title>Horizontal transmission and recombination maintain forever young bacterial symbiont genomes.</title>
        <authorList>
            <person name="Russell S.L."/>
            <person name="Pepper-Tunick E."/>
            <person name="Svedberg J."/>
            <person name="Byrne A."/>
            <person name="Ruelas Castillo J."/>
            <person name="Vollmers C."/>
            <person name="Beinart R.A."/>
            <person name="Corbett-Detig R."/>
        </authorList>
    </citation>
    <scope>NUCLEOTIDE SEQUENCE [LARGE SCALE GENOMIC DNA]</scope>
    <source>
        <strain evidence="3">4727-3</strain>
    </source>
</reference>
<dbReference type="EMBL" id="JACCHS010000022">
    <property type="protein sequence ID" value="NYT46639.1"/>
    <property type="molecule type" value="Genomic_DNA"/>
</dbReference>
<evidence type="ECO:0000256" key="1">
    <source>
        <dbReference type="ARBA" id="ARBA00022729"/>
    </source>
</evidence>
<dbReference type="InterPro" id="IPR037061">
    <property type="entry name" value="Lytic_TGlycoase_superhlx_L_sf"/>
</dbReference>
<dbReference type="Pfam" id="PF14718">
    <property type="entry name" value="SLT_L"/>
    <property type="match status" value="1"/>
</dbReference>
<dbReference type="SUPFAM" id="SSF48435">
    <property type="entry name" value="Bacterial muramidases"/>
    <property type="match status" value="1"/>
</dbReference>
<dbReference type="InterPro" id="IPR012289">
    <property type="entry name" value="Lytic_TGlycosylase_superhlx_L"/>
</dbReference>
<dbReference type="InterPro" id="IPR008939">
    <property type="entry name" value="Lytic_TGlycosylase_superhlx_U"/>
</dbReference>
<dbReference type="Proteomes" id="UP000537890">
    <property type="component" value="Unassembled WGS sequence"/>
</dbReference>
<dbReference type="GO" id="GO:0004553">
    <property type="term" value="F:hydrolase activity, hydrolyzing O-glycosyl compounds"/>
    <property type="evidence" value="ECO:0007669"/>
    <property type="project" value="InterPro"/>
</dbReference>
<dbReference type="Gene3D" id="1.10.1240.20">
    <property type="entry name" value="Lytic transglycosylase, superhelical linker domain"/>
    <property type="match status" value="1"/>
</dbReference>
<feature type="domain" description="Lytic transglycosylase superhelical linker" evidence="2">
    <location>
        <begin position="165"/>
        <end position="228"/>
    </location>
</feature>
<comment type="caution">
    <text evidence="3">The sequence shown here is derived from an EMBL/GenBank/DDBJ whole genome shotgun (WGS) entry which is preliminary data.</text>
</comment>
<gene>
    <name evidence="3" type="ORF">H0A75_02150</name>
</gene>
<accession>A0A7Z0MN56</accession>
<protein>
    <recommendedName>
        <fullName evidence="2">Lytic transglycosylase superhelical linker domain-containing protein</fullName>
    </recommendedName>
</protein>
<dbReference type="AlphaFoldDB" id="A0A7Z0MN56"/>
<evidence type="ECO:0000313" key="4">
    <source>
        <dbReference type="Proteomes" id="UP000537890"/>
    </source>
</evidence>
<evidence type="ECO:0000313" key="3">
    <source>
        <dbReference type="EMBL" id="NYT46639.1"/>
    </source>
</evidence>
<evidence type="ECO:0000259" key="2">
    <source>
        <dbReference type="Pfam" id="PF14718"/>
    </source>
</evidence>
<dbReference type="Gene3D" id="1.25.20.10">
    <property type="entry name" value="Bacterial muramidases"/>
    <property type="match status" value="1"/>
</dbReference>
<dbReference type="GO" id="GO:0042597">
    <property type="term" value="C:periplasmic space"/>
    <property type="evidence" value="ECO:0007669"/>
    <property type="project" value="InterPro"/>
</dbReference>
<proteinExistence type="predicted"/>
<keyword evidence="1" id="KW-0732">Signal</keyword>
<sequence length="269" mass="31281">MFTYAKKRLVSADVESAARLWDTQSSAFKLSAAQIHRIERAIALQLAFNKSELAYARFNQLTKLDATTRLWAVRAALIEHNWRRTGAPGNPSPKGKKETERWRYWQAKALLETNQREKGLAIFKQLANERSYYGFLAADFLQQDYALGNKPIQLNEQDKSRLLSRQKFAVVSEFKALEMEKEAQQFWWEAVRNLKGDDLLSAAKIAQQWHWHRLAILTVSRAKYWDDVALRFSIEKPPSKKVVLINPLEKIAALLEGRLCYPNYFYRTN</sequence>
<name>A0A7Z0MN56_9GAMM</name>